<dbReference type="RefSeq" id="WP_068377297.1">
    <property type="nucleotide sequence ID" value="NZ_LSNE01000006.1"/>
</dbReference>
<evidence type="ECO:0008006" key="4">
    <source>
        <dbReference type="Google" id="ProtNLM"/>
    </source>
</evidence>
<evidence type="ECO:0000313" key="3">
    <source>
        <dbReference type="Proteomes" id="UP000070299"/>
    </source>
</evidence>
<evidence type="ECO:0000256" key="1">
    <source>
        <dbReference type="SAM" id="SignalP"/>
    </source>
</evidence>
<keyword evidence="3" id="KW-1185">Reference proteome</keyword>
<proteinExistence type="predicted"/>
<protein>
    <recommendedName>
        <fullName evidence="4">Exonuclease III</fullName>
    </recommendedName>
</protein>
<organism evidence="2 3">
    <name type="scientific">Paraglaciecola hydrolytica</name>
    <dbReference type="NCBI Taxonomy" id="1799789"/>
    <lineage>
        <taxon>Bacteria</taxon>
        <taxon>Pseudomonadati</taxon>
        <taxon>Pseudomonadota</taxon>
        <taxon>Gammaproteobacteria</taxon>
        <taxon>Alteromonadales</taxon>
        <taxon>Alteromonadaceae</taxon>
        <taxon>Paraglaciecola</taxon>
    </lineage>
</organism>
<feature type="signal peptide" evidence="1">
    <location>
        <begin position="1"/>
        <end position="19"/>
    </location>
</feature>
<dbReference type="EMBL" id="LSNE01000006">
    <property type="protein sequence ID" value="KXI28447.1"/>
    <property type="molecule type" value="Genomic_DNA"/>
</dbReference>
<reference evidence="3" key="1">
    <citation type="submission" date="2016-02" db="EMBL/GenBank/DDBJ databases">
        <authorList>
            <person name="Schultz-Johansen M."/>
            <person name="Glaring M.A."/>
            <person name="Bech P.K."/>
            <person name="Stougaard P."/>
        </authorList>
    </citation>
    <scope>NUCLEOTIDE SEQUENCE [LARGE SCALE GENOMIC DNA]</scope>
    <source>
        <strain evidence="3">S66</strain>
    </source>
</reference>
<feature type="chain" id="PRO_5007469302" description="Exonuclease III" evidence="1">
    <location>
        <begin position="20"/>
        <end position="138"/>
    </location>
</feature>
<gene>
    <name evidence="2" type="ORF">AX660_15230</name>
</gene>
<dbReference type="OrthoDB" id="6322294at2"/>
<dbReference type="AlphaFoldDB" id="A0A135ZZS8"/>
<comment type="caution">
    <text evidence="2">The sequence shown here is derived from an EMBL/GenBank/DDBJ whole genome shotgun (WGS) entry which is preliminary data.</text>
</comment>
<dbReference type="Proteomes" id="UP000070299">
    <property type="component" value="Unassembled WGS sequence"/>
</dbReference>
<name>A0A135ZZS8_9ALTE</name>
<keyword evidence="1" id="KW-0732">Signal</keyword>
<accession>A0A135ZZS8</accession>
<sequence>MKTALIALSLFAASSSVTAATAKYNFVGLDNSEQTQVCVVSATQGLAAAKAFGKNLFSHDTLCNGKKIAEFAKQYQQTTTPAKVKYSVVASDENVASQACAQAAAHGVDSLNLSAFDLRDITCNGRSIKSFANSFSNQ</sequence>
<evidence type="ECO:0000313" key="2">
    <source>
        <dbReference type="EMBL" id="KXI28447.1"/>
    </source>
</evidence>